<dbReference type="RefSeq" id="WP_253884662.1">
    <property type="nucleotide sequence ID" value="NZ_BAAAVB010000002.1"/>
</dbReference>
<evidence type="ECO:0000313" key="1">
    <source>
        <dbReference type="EMBL" id="MCP2267745.1"/>
    </source>
</evidence>
<keyword evidence="2" id="KW-1185">Reference proteome</keyword>
<organism evidence="1 2">
    <name type="scientific">Actinokineospora diospyrosa</name>
    <dbReference type="NCBI Taxonomy" id="103728"/>
    <lineage>
        <taxon>Bacteria</taxon>
        <taxon>Bacillati</taxon>
        <taxon>Actinomycetota</taxon>
        <taxon>Actinomycetes</taxon>
        <taxon>Pseudonocardiales</taxon>
        <taxon>Pseudonocardiaceae</taxon>
        <taxon>Actinokineospora</taxon>
    </lineage>
</organism>
<dbReference type="EMBL" id="JAMTCO010000001">
    <property type="protein sequence ID" value="MCP2267745.1"/>
    <property type="molecule type" value="Genomic_DNA"/>
</dbReference>
<accession>A0ABT1I535</accession>
<proteinExistence type="predicted"/>
<sequence>MFSQVLVRQIECPKCGVKSDTWVQFHFGFCRVQDFEVGDKISWQEDGNGGEPGHRLVVTQGWGDGCPGCGGPYAPPPVCDPGQFDIFVEEDVITHAQWATGEFDYERDAHPDYSCQYILLDDYPPYMWPSLRHGKRAVK</sequence>
<gene>
    <name evidence="1" type="ORF">LV75_000227</name>
</gene>
<evidence type="ECO:0000313" key="2">
    <source>
        <dbReference type="Proteomes" id="UP001205185"/>
    </source>
</evidence>
<comment type="caution">
    <text evidence="1">The sequence shown here is derived from an EMBL/GenBank/DDBJ whole genome shotgun (WGS) entry which is preliminary data.</text>
</comment>
<dbReference type="Proteomes" id="UP001205185">
    <property type="component" value="Unassembled WGS sequence"/>
</dbReference>
<protein>
    <submittedName>
        <fullName evidence="1">Uncharacterized protein</fullName>
    </submittedName>
</protein>
<name>A0ABT1I535_9PSEU</name>
<reference evidence="1 2" key="1">
    <citation type="submission" date="2022-06" db="EMBL/GenBank/DDBJ databases">
        <title>Genomic Encyclopedia of Archaeal and Bacterial Type Strains, Phase II (KMG-II): from individual species to whole genera.</title>
        <authorList>
            <person name="Goeker M."/>
        </authorList>
    </citation>
    <scope>NUCLEOTIDE SEQUENCE [LARGE SCALE GENOMIC DNA]</scope>
    <source>
        <strain evidence="1 2">DSM 44255</strain>
    </source>
</reference>